<evidence type="ECO:0000313" key="2">
    <source>
        <dbReference type="Proteomes" id="UP001221757"/>
    </source>
</evidence>
<name>A0AAD7CM13_MYCRO</name>
<comment type="caution">
    <text evidence="1">The sequence shown here is derived from an EMBL/GenBank/DDBJ whole genome shotgun (WGS) entry which is preliminary data.</text>
</comment>
<sequence length="274" mass="29807">MCGVGVTDRDTWSCRMELQLMVIVELTLSAEGTRSWKQRLAVEMQAALAGVVDPSFMTQAQVLTEFGATRDGGSLQGEAASSQWPGSLAAIVFAGLDTQYPQWSLCSVEIPPGSFESVSACSGTSNPRFKVCGDMEKYRDLKCITSLACATILPKSAKILVLLHYLCKRCTKQFLVVLHASIVCYKFNRSGATALHFGRPPMFEPEADPNSTALYDLARCGLSLTHGAHWPRHSRPSRVGTNFGPLGNAQAAPPYINRPQPFPVLISAQNRENP</sequence>
<dbReference type="Proteomes" id="UP001221757">
    <property type="component" value="Unassembled WGS sequence"/>
</dbReference>
<reference evidence="1" key="1">
    <citation type="submission" date="2023-03" db="EMBL/GenBank/DDBJ databases">
        <title>Massive genome expansion in bonnet fungi (Mycena s.s.) driven by repeated elements and novel gene families across ecological guilds.</title>
        <authorList>
            <consortium name="Lawrence Berkeley National Laboratory"/>
            <person name="Harder C.B."/>
            <person name="Miyauchi S."/>
            <person name="Viragh M."/>
            <person name="Kuo A."/>
            <person name="Thoen E."/>
            <person name="Andreopoulos B."/>
            <person name="Lu D."/>
            <person name="Skrede I."/>
            <person name="Drula E."/>
            <person name="Henrissat B."/>
            <person name="Morin E."/>
            <person name="Kohler A."/>
            <person name="Barry K."/>
            <person name="LaButti K."/>
            <person name="Morin E."/>
            <person name="Salamov A."/>
            <person name="Lipzen A."/>
            <person name="Mereny Z."/>
            <person name="Hegedus B."/>
            <person name="Baldrian P."/>
            <person name="Stursova M."/>
            <person name="Weitz H."/>
            <person name="Taylor A."/>
            <person name="Grigoriev I.V."/>
            <person name="Nagy L.G."/>
            <person name="Martin F."/>
            <person name="Kauserud H."/>
        </authorList>
    </citation>
    <scope>NUCLEOTIDE SEQUENCE</scope>
    <source>
        <strain evidence="1">CBHHK067</strain>
    </source>
</reference>
<proteinExistence type="predicted"/>
<accession>A0AAD7CM13</accession>
<dbReference type="EMBL" id="JARKIE010000345">
    <property type="protein sequence ID" value="KAJ7652595.1"/>
    <property type="molecule type" value="Genomic_DNA"/>
</dbReference>
<gene>
    <name evidence="1" type="ORF">B0H17DRAFT_1147337</name>
</gene>
<evidence type="ECO:0000313" key="1">
    <source>
        <dbReference type="EMBL" id="KAJ7652595.1"/>
    </source>
</evidence>
<protein>
    <submittedName>
        <fullName evidence="1">Uncharacterized protein</fullName>
    </submittedName>
</protein>
<keyword evidence="2" id="KW-1185">Reference proteome</keyword>
<dbReference type="AlphaFoldDB" id="A0AAD7CM13"/>
<organism evidence="1 2">
    <name type="scientific">Mycena rosella</name>
    <name type="common">Pink bonnet</name>
    <name type="synonym">Agaricus rosellus</name>
    <dbReference type="NCBI Taxonomy" id="1033263"/>
    <lineage>
        <taxon>Eukaryota</taxon>
        <taxon>Fungi</taxon>
        <taxon>Dikarya</taxon>
        <taxon>Basidiomycota</taxon>
        <taxon>Agaricomycotina</taxon>
        <taxon>Agaricomycetes</taxon>
        <taxon>Agaricomycetidae</taxon>
        <taxon>Agaricales</taxon>
        <taxon>Marasmiineae</taxon>
        <taxon>Mycenaceae</taxon>
        <taxon>Mycena</taxon>
    </lineage>
</organism>